<gene>
    <name evidence="1" type="ORF">GCM10010968_11070</name>
</gene>
<accession>A0ABQ2KFD9</accession>
<organism evidence="1 2">
    <name type="scientific">Agrococcus terreus</name>
    <dbReference type="NCBI Taxonomy" id="574649"/>
    <lineage>
        <taxon>Bacteria</taxon>
        <taxon>Bacillati</taxon>
        <taxon>Actinomycetota</taxon>
        <taxon>Actinomycetes</taxon>
        <taxon>Micrococcales</taxon>
        <taxon>Microbacteriaceae</taxon>
        <taxon>Agrococcus</taxon>
    </lineage>
</organism>
<protein>
    <submittedName>
        <fullName evidence="1">Uncharacterized protein</fullName>
    </submittedName>
</protein>
<sequence>MAEQTPQDSDPTSIDYDAVAASLPTDQPERAADGLRQLMEHPGFRALVEQIQQGELTDDELREEATSFAHDLAARQELRRDE</sequence>
<evidence type="ECO:0000313" key="2">
    <source>
        <dbReference type="Proteomes" id="UP000626982"/>
    </source>
</evidence>
<keyword evidence="2" id="KW-1185">Reference proteome</keyword>
<evidence type="ECO:0000313" key="1">
    <source>
        <dbReference type="EMBL" id="GGN81870.1"/>
    </source>
</evidence>
<dbReference type="EMBL" id="BMLM01000001">
    <property type="protein sequence ID" value="GGN81870.1"/>
    <property type="molecule type" value="Genomic_DNA"/>
</dbReference>
<reference evidence="2" key="1">
    <citation type="journal article" date="2019" name="Int. J. Syst. Evol. Microbiol.">
        <title>The Global Catalogue of Microorganisms (GCM) 10K type strain sequencing project: providing services to taxonomists for standard genome sequencing and annotation.</title>
        <authorList>
            <consortium name="The Broad Institute Genomics Platform"/>
            <consortium name="The Broad Institute Genome Sequencing Center for Infectious Disease"/>
            <person name="Wu L."/>
            <person name="Ma J."/>
        </authorList>
    </citation>
    <scope>NUCLEOTIDE SEQUENCE [LARGE SCALE GENOMIC DNA]</scope>
    <source>
        <strain evidence="2">CGMCC 1.6960</strain>
    </source>
</reference>
<comment type="caution">
    <text evidence="1">The sequence shown here is derived from an EMBL/GenBank/DDBJ whole genome shotgun (WGS) entry which is preliminary data.</text>
</comment>
<proteinExistence type="predicted"/>
<name>A0ABQ2KFD9_9MICO</name>
<dbReference type="Proteomes" id="UP000626982">
    <property type="component" value="Unassembled WGS sequence"/>
</dbReference>
<dbReference type="RefSeq" id="WP_188716893.1">
    <property type="nucleotide sequence ID" value="NZ_BAABBD010000002.1"/>
</dbReference>